<evidence type="ECO:0000313" key="1">
    <source>
        <dbReference type="Proteomes" id="UP000694924"/>
    </source>
</evidence>
<protein>
    <submittedName>
        <fullName evidence="2">Amyloid protein-binding protein 2 isoform X1</fullName>
    </submittedName>
</protein>
<organism evidence="1 2">
    <name type="scientific">Polistes dominula</name>
    <name type="common">European paper wasp</name>
    <name type="synonym">Vespa dominula</name>
    <dbReference type="NCBI Taxonomy" id="743375"/>
    <lineage>
        <taxon>Eukaryota</taxon>
        <taxon>Metazoa</taxon>
        <taxon>Ecdysozoa</taxon>
        <taxon>Arthropoda</taxon>
        <taxon>Hexapoda</taxon>
        <taxon>Insecta</taxon>
        <taxon>Pterygota</taxon>
        <taxon>Neoptera</taxon>
        <taxon>Endopterygota</taxon>
        <taxon>Hymenoptera</taxon>
        <taxon>Apocrita</taxon>
        <taxon>Aculeata</taxon>
        <taxon>Vespoidea</taxon>
        <taxon>Vespidae</taxon>
        <taxon>Polistinae</taxon>
        <taxon>Polistini</taxon>
        <taxon>Polistes</taxon>
    </lineage>
</organism>
<sequence length="581" mass="66754">MAEEKKKLVQSTKTLYKLSVSAIADRLLIYRKHLVYLPENILFDLYYQLYQERRLCLLGVEFGELEKFSRMLNVTNRRVHLLQSFQALMDHGTMVGKELAIGYDICCIRAEEHIEAHDKIISIGLRLGGFLSDAGWYTESERVLLACKKLSIVDEPTLENLCRTLKCCCKLLHAQAAYYTFNGAAETHELALKIIQQLKCGGYTDNNYAALYGEFSVLFFIRSEYDEAYKWGIEALKQLTPSLPPRVIIDVLRQVAKSCVTKREFQKAGLLIRQAVYLAKEIFDTDHPKYSDVLIDYGFYLLNYDCIVNSVSVYKAALDIRKAIFGKTNLHVALAHEDLAYALYVREYNSGKFQEASDHAGKAIDIMEKLFAGDHIMLASAKRVKALILEEIALDNAPMPLSEQTLLQKSECLHLSALQLSKTTFGEINVQTAKHYGNLGRLYQSMRKFEEAEAMHLKSISIKEELLGPEDYEVGLSVGHLASLYNFHMNRYRDAEKLYYRSIAISLKLFGKSYSGLEYDYRGLLHVYTKLDERDKVLKYTDIFNQWKELRDKYAQSEDQPIDLQKRPQPIEEVVSTFFSM</sequence>
<dbReference type="SMART" id="SM00028">
    <property type="entry name" value="TPR"/>
    <property type="match status" value="1"/>
</dbReference>
<dbReference type="InterPro" id="IPR042476">
    <property type="entry name" value="APPBP2"/>
</dbReference>
<dbReference type="RefSeq" id="XP_015189128.1">
    <property type="nucleotide sequence ID" value="XM_015333642.1"/>
</dbReference>
<dbReference type="Pfam" id="PF13424">
    <property type="entry name" value="TPR_12"/>
    <property type="match status" value="1"/>
</dbReference>
<proteinExistence type="predicted"/>
<dbReference type="Proteomes" id="UP000694924">
    <property type="component" value="Unplaced"/>
</dbReference>
<reference evidence="2" key="1">
    <citation type="submission" date="2025-08" db="UniProtKB">
        <authorList>
            <consortium name="RefSeq"/>
        </authorList>
    </citation>
    <scope>IDENTIFICATION</scope>
    <source>
        <tissue evidence="2">Whole body</tissue>
    </source>
</reference>
<dbReference type="InterPro" id="IPR019734">
    <property type="entry name" value="TPR_rpt"/>
</dbReference>
<dbReference type="Gene3D" id="1.25.40.10">
    <property type="entry name" value="Tetratricopeptide repeat domain"/>
    <property type="match status" value="2"/>
</dbReference>
<name>A0ABM1J9J0_POLDO</name>
<gene>
    <name evidence="2" type="primary">LOC107073148</name>
</gene>
<dbReference type="PANTHER" id="PTHR46575:SF1">
    <property type="entry name" value="AMYLOID PROTEIN-BINDING PROTEIN 2"/>
    <property type="match status" value="1"/>
</dbReference>
<keyword evidence="1" id="KW-1185">Reference proteome</keyword>
<evidence type="ECO:0000313" key="2">
    <source>
        <dbReference type="RefSeq" id="XP_015189128.1"/>
    </source>
</evidence>
<dbReference type="InterPro" id="IPR011990">
    <property type="entry name" value="TPR-like_helical_dom_sf"/>
</dbReference>
<accession>A0ABM1J9J0</accession>
<dbReference type="PANTHER" id="PTHR46575">
    <property type="entry name" value="AMYLOID PROTEIN-BINDING PROTEIN 2"/>
    <property type="match status" value="1"/>
</dbReference>
<dbReference type="SUPFAM" id="SSF48452">
    <property type="entry name" value="TPR-like"/>
    <property type="match status" value="2"/>
</dbReference>
<dbReference type="GeneID" id="107073148"/>